<name>A0A7M7PIW1_STRPU</name>
<keyword evidence="2" id="KW-0812">Transmembrane</keyword>
<dbReference type="SMART" id="SM00255">
    <property type="entry name" value="TIR"/>
    <property type="match status" value="2"/>
</dbReference>
<reference evidence="7" key="2">
    <citation type="submission" date="2021-01" db="UniProtKB">
        <authorList>
            <consortium name="EnsemblMetazoa"/>
        </authorList>
    </citation>
    <scope>IDENTIFICATION</scope>
</reference>
<evidence type="ECO:0000256" key="2">
    <source>
        <dbReference type="ARBA" id="ARBA00022692"/>
    </source>
</evidence>
<dbReference type="Proteomes" id="UP000007110">
    <property type="component" value="Unassembled WGS sequence"/>
</dbReference>
<dbReference type="InterPro" id="IPR035897">
    <property type="entry name" value="Toll_tir_struct_dom_sf"/>
</dbReference>
<evidence type="ECO:0000256" key="1">
    <source>
        <dbReference type="ARBA" id="ARBA00004370"/>
    </source>
</evidence>
<dbReference type="OrthoDB" id="10037120at2759"/>
<keyword evidence="5" id="KW-0472">Membrane</keyword>
<dbReference type="PANTHER" id="PTHR24365:SF530">
    <property type="entry name" value="MSTPROX-RELATED"/>
    <property type="match status" value="1"/>
</dbReference>
<dbReference type="OMA" id="NTICPAV"/>
<dbReference type="Gene3D" id="3.40.50.10140">
    <property type="entry name" value="Toll/interleukin-1 receptor homology (TIR) domain"/>
    <property type="match status" value="2"/>
</dbReference>
<evidence type="ECO:0000256" key="5">
    <source>
        <dbReference type="ARBA" id="ARBA00023136"/>
    </source>
</evidence>
<feature type="domain" description="TIR" evidence="6">
    <location>
        <begin position="372"/>
        <end position="513"/>
    </location>
</feature>
<organism evidence="7 8">
    <name type="scientific">Strongylocentrotus purpuratus</name>
    <name type="common">Purple sea urchin</name>
    <dbReference type="NCBI Taxonomy" id="7668"/>
    <lineage>
        <taxon>Eukaryota</taxon>
        <taxon>Metazoa</taxon>
        <taxon>Echinodermata</taxon>
        <taxon>Eleutherozoa</taxon>
        <taxon>Echinozoa</taxon>
        <taxon>Echinoidea</taxon>
        <taxon>Euechinoidea</taxon>
        <taxon>Echinacea</taxon>
        <taxon>Camarodonta</taxon>
        <taxon>Echinidea</taxon>
        <taxon>Strongylocentrotidae</taxon>
        <taxon>Strongylocentrotus</taxon>
    </lineage>
</organism>
<sequence>MSEAELIVANSIKVLTQNGECRVDLCLGDITRLPMEDKMDVIVISAFRGDYSPSPQSVIGALQRTFNLSVEDVAKDKEEDLRKLYSCWWSKPLPSRLPYRRLLCFETRRVMDGRPQELVANVFRCLVPILNNEDGTVITPLLNAQQGADEVAMLKGMVEAAVNWMKAGLPLRRMKLVLYVQLKDGEVQGHSLKRFEDVTKTFDDLKERYEMQLLLPKAVPLEFDVYLSFSKEDEEVAKVIKEKLSSAKEGVVIYDSSQQAMNTDNVFQQDMYSVMMKSARIVTVLSPNYLKNNACIEQYNIALCCNRRALRDMLAPFYVDSVEMMPTYMGLVQYVDCRPHDPSKIQDACSSLSVSLSITLHTELTVAEFDPLRYDVFLSYSHRDTEKANCFVDMLQKLAPNLKIFFDVQELKAGKSWQRTLYHSIDGSRCMLALISEPYLKSAVCQEEFALAQAKHFQKGKQHLQLVPISLEDLDTIQPEFTHIPMVKGTPDVFEDTVNTICPAVVHWLTGGKVDTSEALTKMFDEDNVSSVFPTKFSFFLTWASHMHEFEFELY</sequence>
<proteinExistence type="predicted"/>
<dbReference type="InParanoid" id="A0A7M7PIW1"/>
<evidence type="ECO:0000313" key="7">
    <source>
        <dbReference type="EnsemblMetazoa" id="XP_030852601"/>
    </source>
</evidence>
<accession>A0A7M7PIW1</accession>
<keyword evidence="4" id="KW-1133">Transmembrane helix</keyword>
<dbReference type="AlphaFoldDB" id="A0A7M7PIW1"/>
<comment type="subcellular location">
    <subcellularLocation>
        <location evidence="1">Membrane</location>
    </subcellularLocation>
</comment>
<dbReference type="RefSeq" id="XP_030852601.1">
    <property type="nucleotide sequence ID" value="XM_030996741.1"/>
</dbReference>
<dbReference type="PANTHER" id="PTHR24365">
    <property type="entry name" value="TOLL-LIKE RECEPTOR"/>
    <property type="match status" value="1"/>
</dbReference>
<dbReference type="InterPro" id="IPR000157">
    <property type="entry name" value="TIR_dom"/>
</dbReference>
<dbReference type="EnsemblMetazoa" id="XM_030996741">
    <property type="protein sequence ID" value="XP_030852601"/>
    <property type="gene ID" value="LOC100890762"/>
</dbReference>
<evidence type="ECO:0000259" key="6">
    <source>
        <dbReference type="PROSITE" id="PS50104"/>
    </source>
</evidence>
<dbReference type="PROSITE" id="PS50104">
    <property type="entry name" value="TIR"/>
    <property type="match status" value="2"/>
</dbReference>
<dbReference type="Pfam" id="PF13676">
    <property type="entry name" value="TIR_2"/>
    <property type="match status" value="2"/>
</dbReference>
<protein>
    <recommendedName>
        <fullName evidence="6">TIR domain-containing protein</fullName>
    </recommendedName>
</protein>
<evidence type="ECO:0000256" key="4">
    <source>
        <dbReference type="ARBA" id="ARBA00022989"/>
    </source>
</evidence>
<feature type="domain" description="TIR" evidence="6">
    <location>
        <begin position="221"/>
        <end position="356"/>
    </location>
</feature>
<evidence type="ECO:0000256" key="3">
    <source>
        <dbReference type="ARBA" id="ARBA00022729"/>
    </source>
</evidence>
<dbReference type="SUPFAM" id="SSF52200">
    <property type="entry name" value="Toll/Interleukin receptor TIR domain"/>
    <property type="match status" value="2"/>
</dbReference>
<keyword evidence="8" id="KW-1185">Reference proteome</keyword>
<dbReference type="GO" id="GO:0016020">
    <property type="term" value="C:membrane"/>
    <property type="evidence" value="ECO:0007669"/>
    <property type="project" value="UniProtKB-SubCell"/>
</dbReference>
<keyword evidence="3" id="KW-0732">Signal</keyword>
<dbReference type="GO" id="GO:0007165">
    <property type="term" value="P:signal transduction"/>
    <property type="evidence" value="ECO:0007669"/>
    <property type="project" value="InterPro"/>
</dbReference>
<evidence type="ECO:0000313" key="8">
    <source>
        <dbReference type="Proteomes" id="UP000007110"/>
    </source>
</evidence>
<dbReference type="KEGG" id="spu:100890762"/>
<dbReference type="GeneID" id="100890762"/>
<reference evidence="8" key="1">
    <citation type="submission" date="2015-02" db="EMBL/GenBank/DDBJ databases">
        <title>Genome sequencing for Strongylocentrotus purpuratus.</title>
        <authorList>
            <person name="Murali S."/>
            <person name="Liu Y."/>
            <person name="Vee V."/>
            <person name="English A."/>
            <person name="Wang M."/>
            <person name="Skinner E."/>
            <person name="Han Y."/>
            <person name="Muzny D.M."/>
            <person name="Worley K.C."/>
            <person name="Gibbs R.A."/>
        </authorList>
    </citation>
    <scope>NUCLEOTIDE SEQUENCE</scope>
</reference>